<dbReference type="Proteomes" id="UP001500507">
    <property type="component" value="Unassembled WGS sequence"/>
</dbReference>
<protein>
    <recommendedName>
        <fullName evidence="3">Bacterial surface antigen (D15) domain-containing protein</fullName>
    </recommendedName>
</protein>
<dbReference type="Gene3D" id="2.40.160.50">
    <property type="entry name" value="membrane protein fhac: a member of the omp85/tpsb transporter family"/>
    <property type="match status" value="1"/>
</dbReference>
<comment type="subcellular location">
    <subcellularLocation>
        <location evidence="1">Membrane</location>
    </subcellularLocation>
</comment>
<sequence>MPQTLFFLPASFQARLLKNWFEIKWILLLLLFFIIGSQHARAQEIEELKEIFTFHPNKKAAAKDSTLYKSKLITAPVISYSPETNVGFGVGAKYLFKFKGSGEETRTSNMPATIQYTLNNQFILYSGFEVFTNQEKWVITGNLLFQNYPRLYFGIGNDSPKENEEEYDYYQLTVEPIVLKRAFLKYLFLGGGVRYNRIYNVTTEEDGLLETNQPEGYLGSTSVGAEFAALYDDRENILNASKGWYIEFTHGFYGKVLGGTNEFELTRFDVRHYLTPFSKRKDVLAFQVLGYFSNRDVPFGELALLGSGEIMRGYREGRFVDRGLMAAQVEYRLNIKNSRWGFVGFAGAGEVFRHPSDFNIGDVKPNAGIGIRFLLDQKEKLNLRVDYGFGENTNNLYLNIAEAF</sequence>
<evidence type="ECO:0000313" key="5">
    <source>
        <dbReference type="Proteomes" id="UP001500507"/>
    </source>
</evidence>
<dbReference type="InterPro" id="IPR000184">
    <property type="entry name" value="Bac_surfAg_D15"/>
</dbReference>
<dbReference type="RefSeq" id="WP_343765887.1">
    <property type="nucleotide sequence ID" value="NZ_BAAAFG010000015.1"/>
</dbReference>
<organism evidence="4 5">
    <name type="scientific">Gangjinia marincola</name>
    <dbReference type="NCBI Taxonomy" id="578463"/>
    <lineage>
        <taxon>Bacteria</taxon>
        <taxon>Pseudomonadati</taxon>
        <taxon>Bacteroidota</taxon>
        <taxon>Flavobacteriia</taxon>
        <taxon>Flavobacteriales</taxon>
        <taxon>Flavobacteriaceae</taxon>
        <taxon>Gangjinia</taxon>
    </lineage>
</organism>
<comment type="caution">
    <text evidence="4">The sequence shown here is derived from an EMBL/GenBank/DDBJ whole genome shotgun (WGS) entry which is preliminary data.</text>
</comment>
<reference evidence="5" key="1">
    <citation type="journal article" date="2019" name="Int. J. Syst. Evol. Microbiol.">
        <title>The Global Catalogue of Microorganisms (GCM) 10K type strain sequencing project: providing services to taxonomists for standard genome sequencing and annotation.</title>
        <authorList>
            <consortium name="The Broad Institute Genomics Platform"/>
            <consortium name="The Broad Institute Genome Sequencing Center for Infectious Disease"/>
            <person name="Wu L."/>
            <person name="Ma J."/>
        </authorList>
    </citation>
    <scope>NUCLEOTIDE SEQUENCE [LARGE SCALE GENOMIC DNA]</scope>
    <source>
        <strain evidence="5">JCM 16082</strain>
    </source>
</reference>
<name>A0ABP3XSU8_9FLAO</name>
<evidence type="ECO:0000256" key="2">
    <source>
        <dbReference type="ARBA" id="ARBA00023136"/>
    </source>
</evidence>
<evidence type="ECO:0000256" key="1">
    <source>
        <dbReference type="ARBA" id="ARBA00004370"/>
    </source>
</evidence>
<gene>
    <name evidence="4" type="ORF">GCM10009117_16230</name>
</gene>
<evidence type="ECO:0000313" key="4">
    <source>
        <dbReference type="EMBL" id="GAA0872476.1"/>
    </source>
</evidence>
<proteinExistence type="predicted"/>
<evidence type="ECO:0000259" key="3">
    <source>
        <dbReference type="Pfam" id="PF01103"/>
    </source>
</evidence>
<dbReference type="Pfam" id="PF01103">
    <property type="entry name" value="Omp85"/>
    <property type="match status" value="1"/>
</dbReference>
<accession>A0ABP3XSU8</accession>
<keyword evidence="5" id="KW-1185">Reference proteome</keyword>
<feature type="domain" description="Bacterial surface antigen (D15)" evidence="3">
    <location>
        <begin position="166"/>
        <end position="400"/>
    </location>
</feature>
<dbReference type="EMBL" id="BAAAFG010000015">
    <property type="protein sequence ID" value="GAA0872476.1"/>
    <property type="molecule type" value="Genomic_DNA"/>
</dbReference>
<keyword evidence="2" id="KW-0472">Membrane</keyword>